<feature type="transmembrane region" description="Helical" evidence="7">
    <location>
        <begin position="46"/>
        <end position="69"/>
    </location>
</feature>
<proteinExistence type="inferred from homology"/>
<accession>A0A177N8F2</accession>
<dbReference type="GO" id="GO:0005886">
    <property type="term" value="C:plasma membrane"/>
    <property type="evidence" value="ECO:0007669"/>
    <property type="project" value="UniProtKB-SubCell"/>
</dbReference>
<feature type="transmembrane region" description="Helical" evidence="7">
    <location>
        <begin position="409"/>
        <end position="429"/>
    </location>
</feature>
<keyword evidence="3" id="KW-1003">Cell membrane</keyword>
<reference evidence="8 9" key="1">
    <citation type="submission" date="2016-03" db="EMBL/GenBank/DDBJ databases">
        <authorList>
            <person name="Ploux O."/>
        </authorList>
    </citation>
    <scope>NUCLEOTIDE SEQUENCE [LARGE SCALE GENOMIC DNA]</scope>
    <source>
        <strain evidence="8 9">R-45370</strain>
    </source>
</reference>
<evidence type="ECO:0000256" key="7">
    <source>
        <dbReference type="SAM" id="Phobius"/>
    </source>
</evidence>
<dbReference type="Proteomes" id="UP000078476">
    <property type="component" value="Unassembled WGS sequence"/>
</dbReference>
<evidence type="ECO:0000256" key="2">
    <source>
        <dbReference type="ARBA" id="ARBA00007430"/>
    </source>
</evidence>
<keyword evidence="6 7" id="KW-0472">Membrane</keyword>
<evidence type="ECO:0008006" key="10">
    <source>
        <dbReference type="Google" id="ProtNLM"/>
    </source>
</evidence>
<dbReference type="AlphaFoldDB" id="A0A177N8F2"/>
<feature type="transmembrane region" description="Helical" evidence="7">
    <location>
        <begin position="379"/>
        <end position="397"/>
    </location>
</feature>
<dbReference type="Pfam" id="PF13440">
    <property type="entry name" value="Polysacc_synt_3"/>
    <property type="match status" value="1"/>
</dbReference>
<feature type="transmembrane region" description="Helical" evidence="7">
    <location>
        <begin position="172"/>
        <end position="193"/>
    </location>
</feature>
<feature type="transmembrane region" description="Helical" evidence="7">
    <location>
        <begin position="205"/>
        <end position="222"/>
    </location>
</feature>
<keyword evidence="4 7" id="KW-0812">Transmembrane</keyword>
<keyword evidence="9" id="KW-1185">Reference proteome</keyword>
<name>A0A177N8F2_9GAMM</name>
<feature type="transmembrane region" description="Helical" evidence="7">
    <location>
        <begin position="21"/>
        <end position="40"/>
    </location>
</feature>
<dbReference type="InterPro" id="IPR050833">
    <property type="entry name" value="Poly_Biosynth_Transport"/>
</dbReference>
<dbReference type="OrthoDB" id="5486360at2"/>
<protein>
    <recommendedName>
        <fullName evidence="10">Lipopolysaccharide biosynthesis protein</fullName>
    </recommendedName>
</protein>
<evidence type="ECO:0000256" key="3">
    <source>
        <dbReference type="ARBA" id="ARBA00022475"/>
    </source>
</evidence>
<sequence length="475" mass="53478">MSSDINKKIFRSTTWSLASKVTAQAITFITTIYLAKLLGISDFGAINFGMLTVGLIDSIVDFGFLSAIVRERTITNEQLSTCFWFLLFISIIGIILIHVYTYIYPLESAYISVIEVLVYGLIFVPFQSITRGLVSRDLRLDTIAKYELFGGLIRNILSITGAFLGYGVKGFVYGFLCERIFVSICLGFATGWYPRFQFRLSSIKSFISFGVANVAARIVWYLSTKIDSFFIGLYFGKDALGLYALAMQIANMPFQLVTTGVHRVIYASFSKFTESPSFSYIIRKAAWLVLAFSAPACIGIYIISDLFVDVFFEEKWHPASEILKWLSLASLVQIYASVWPQFWNAIGKPSYGVVLNTVNIIVLSMILYYVGIYGDFEDIPIAVFLTSIFRLLIVCLLSKKLIKISFVQVFYESLFPLTGAALFFAWKGFSNETFTYSSDVFNLITLISGAAIIYLSFMLFSYKMPGLPVKKFISK</sequence>
<evidence type="ECO:0000256" key="1">
    <source>
        <dbReference type="ARBA" id="ARBA00004651"/>
    </source>
</evidence>
<dbReference type="EMBL" id="LUUI01000116">
    <property type="protein sequence ID" value="OAI13773.1"/>
    <property type="molecule type" value="Genomic_DNA"/>
</dbReference>
<feature type="transmembrane region" description="Helical" evidence="7">
    <location>
        <begin position="322"/>
        <end position="339"/>
    </location>
</feature>
<evidence type="ECO:0000256" key="6">
    <source>
        <dbReference type="ARBA" id="ARBA00023136"/>
    </source>
</evidence>
<evidence type="ECO:0000313" key="8">
    <source>
        <dbReference type="EMBL" id="OAI13773.1"/>
    </source>
</evidence>
<feature type="transmembrane region" description="Helical" evidence="7">
    <location>
        <begin position="146"/>
        <end position="166"/>
    </location>
</feature>
<comment type="similarity">
    <text evidence="2">Belongs to the polysaccharide synthase family.</text>
</comment>
<feature type="transmembrane region" description="Helical" evidence="7">
    <location>
        <begin position="109"/>
        <end position="126"/>
    </location>
</feature>
<dbReference type="PANTHER" id="PTHR30250:SF10">
    <property type="entry name" value="LIPOPOLYSACCHARIDE BIOSYNTHESIS PROTEIN WZXC"/>
    <property type="match status" value="1"/>
</dbReference>
<gene>
    <name evidence="8" type="ORF">A1359_11710</name>
</gene>
<dbReference type="STRING" id="980561.A1359_11710"/>
<feature type="transmembrane region" description="Helical" evidence="7">
    <location>
        <begin position="351"/>
        <end position="373"/>
    </location>
</feature>
<dbReference type="PANTHER" id="PTHR30250">
    <property type="entry name" value="PST FAMILY PREDICTED COLANIC ACID TRANSPORTER"/>
    <property type="match status" value="1"/>
</dbReference>
<feature type="transmembrane region" description="Helical" evidence="7">
    <location>
        <begin position="285"/>
        <end position="302"/>
    </location>
</feature>
<comment type="subcellular location">
    <subcellularLocation>
        <location evidence="1">Cell membrane</location>
        <topology evidence="1">Multi-pass membrane protein</topology>
    </subcellularLocation>
</comment>
<feature type="transmembrane region" description="Helical" evidence="7">
    <location>
        <begin position="81"/>
        <end position="103"/>
    </location>
</feature>
<organism evidence="8 9">
    <name type="scientific">Methylomonas lenta</name>
    <dbReference type="NCBI Taxonomy" id="980561"/>
    <lineage>
        <taxon>Bacteria</taxon>
        <taxon>Pseudomonadati</taxon>
        <taxon>Pseudomonadota</taxon>
        <taxon>Gammaproteobacteria</taxon>
        <taxon>Methylococcales</taxon>
        <taxon>Methylococcaceae</taxon>
        <taxon>Methylomonas</taxon>
    </lineage>
</organism>
<evidence type="ECO:0000256" key="5">
    <source>
        <dbReference type="ARBA" id="ARBA00022989"/>
    </source>
</evidence>
<evidence type="ECO:0000313" key="9">
    <source>
        <dbReference type="Proteomes" id="UP000078476"/>
    </source>
</evidence>
<feature type="transmembrane region" description="Helical" evidence="7">
    <location>
        <begin position="441"/>
        <end position="462"/>
    </location>
</feature>
<dbReference type="RefSeq" id="WP_066983971.1">
    <property type="nucleotide sequence ID" value="NZ_LUUI01000116.1"/>
</dbReference>
<evidence type="ECO:0000256" key="4">
    <source>
        <dbReference type="ARBA" id="ARBA00022692"/>
    </source>
</evidence>
<feature type="transmembrane region" description="Helical" evidence="7">
    <location>
        <begin position="242"/>
        <end position="265"/>
    </location>
</feature>
<keyword evidence="5 7" id="KW-1133">Transmembrane helix</keyword>
<comment type="caution">
    <text evidence="8">The sequence shown here is derived from an EMBL/GenBank/DDBJ whole genome shotgun (WGS) entry which is preliminary data.</text>
</comment>